<dbReference type="GeneTree" id="ENSGT00940000161627"/>
<accession>A0A7N9CRR8</accession>
<reference evidence="1 2" key="1">
    <citation type="submission" date="2013-03" db="EMBL/GenBank/DDBJ databases">
        <authorList>
            <person name="Warren W."/>
            <person name="Wilson R.K."/>
        </authorList>
    </citation>
    <scope>NUCLEOTIDE SEQUENCE</scope>
</reference>
<reference evidence="1" key="3">
    <citation type="submission" date="2025-09" db="UniProtKB">
        <authorList>
            <consortium name="Ensembl"/>
        </authorList>
    </citation>
    <scope>IDENTIFICATION</scope>
</reference>
<dbReference type="PRINTS" id="PR02045">
    <property type="entry name" value="F138DOMAIN"/>
</dbReference>
<keyword evidence="2" id="KW-1185">Reference proteome</keyword>
<sequence length="106" mass="11361">MESGSVTQAGVQWHDLGSLKPPPPGFKQFSCLSLLSSWDYRCPPPRPANFCIFLVEMGFRHVGQADLKFLSSGDPPASVSQSAGITGVSHRESIFPTHKGVFGVSA</sequence>
<dbReference type="Ensembl" id="ENSMFAT00000073249.1">
    <property type="protein sequence ID" value="ENSMFAP00000052801.1"/>
    <property type="gene ID" value="ENSMFAG00000053674.1"/>
</dbReference>
<dbReference type="PANTHER" id="PTHR46254">
    <property type="entry name" value="PROTEIN GVQW1-RELATED"/>
    <property type="match status" value="1"/>
</dbReference>
<protein>
    <submittedName>
        <fullName evidence="1">Uncharacterized protein</fullName>
    </submittedName>
</protein>
<name>A0A7N9CRR8_MACFA</name>
<dbReference type="AlphaFoldDB" id="A0A7N9CRR8"/>
<evidence type="ECO:0000313" key="2">
    <source>
        <dbReference type="Proteomes" id="UP000233100"/>
    </source>
</evidence>
<organism evidence="1 2">
    <name type="scientific">Macaca fascicularis</name>
    <name type="common">Crab-eating macaque</name>
    <name type="synonym">Cynomolgus monkey</name>
    <dbReference type="NCBI Taxonomy" id="9541"/>
    <lineage>
        <taxon>Eukaryota</taxon>
        <taxon>Metazoa</taxon>
        <taxon>Chordata</taxon>
        <taxon>Craniata</taxon>
        <taxon>Vertebrata</taxon>
        <taxon>Euteleostomi</taxon>
        <taxon>Mammalia</taxon>
        <taxon>Eutheria</taxon>
        <taxon>Euarchontoglires</taxon>
        <taxon>Primates</taxon>
        <taxon>Haplorrhini</taxon>
        <taxon>Catarrhini</taxon>
        <taxon>Cercopithecidae</taxon>
        <taxon>Cercopithecinae</taxon>
        <taxon>Macaca</taxon>
    </lineage>
</organism>
<evidence type="ECO:0000313" key="1">
    <source>
        <dbReference type="Ensembl" id="ENSMFAP00000052801.1"/>
    </source>
</evidence>
<reference evidence="1" key="2">
    <citation type="submission" date="2025-08" db="UniProtKB">
        <authorList>
            <consortium name="Ensembl"/>
        </authorList>
    </citation>
    <scope>IDENTIFICATION</scope>
</reference>
<proteinExistence type="predicted"/>
<dbReference type="PANTHER" id="PTHR46254:SF3">
    <property type="entry name" value="SECRETED PROTEIN"/>
    <property type="match status" value="1"/>
</dbReference>
<dbReference type="Proteomes" id="UP000233100">
    <property type="component" value="Chromosome 10"/>
</dbReference>